<reference evidence="2 3" key="1">
    <citation type="submission" date="2017-02" db="EMBL/GenBank/DDBJ databases">
        <authorList>
            <person name="Peterson S.W."/>
        </authorList>
    </citation>
    <scope>NUCLEOTIDE SEQUENCE [LARGE SCALE GENOMIC DNA]</scope>
    <source>
        <strain evidence="2 3">P15</strain>
    </source>
</reference>
<dbReference type="InterPro" id="IPR008928">
    <property type="entry name" value="6-hairpin_glycosidase_sf"/>
</dbReference>
<feature type="chain" id="PRO_5011984505" evidence="1">
    <location>
        <begin position="23"/>
        <end position="954"/>
    </location>
</feature>
<feature type="signal peptide" evidence="1">
    <location>
        <begin position="1"/>
        <end position="22"/>
    </location>
</feature>
<gene>
    <name evidence="2" type="ORF">SAMN06296058_2735</name>
</gene>
<dbReference type="Proteomes" id="UP000190341">
    <property type="component" value="Unassembled WGS sequence"/>
</dbReference>
<dbReference type="RefSeq" id="WP_079725059.1">
    <property type="nucleotide sequence ID" value="NZ_BMCL01000001.1"/>
</dbReference>
<dbReference type="STRING" id="428993.SAMN06296058_2735"/>
<keyword evidence="1" id="KW-0732">Signal</keyword>
<name>A0A1T5LLY8_9GAMM</name>
<dbReference type="EMBL" id="FUZV01000002">
    <property type="protein sequence ID" value="SKC76986.1"/>
    <property type="molecule type" value="Genomic_DNA"/>
</dbReference>
<dbReference type="SUPFAM" id="SSF48208">
    <property type="entry name" value="Six-hairpin glycosidases"/>
    <property type="match status" value="1"/>
</dbReference>
<evidence type="ECO:0000313" key="2">
    <source>
        <dbReference type="EMBL" id="SKC76986.1"/>
    </source>
</evidence>
<evidence type="ECO:0000256" key="1">
    <source>
        <dbReference type="SAM" id="SignalP"/>
    </source>
</evidence>
<dbReference type="GO" id="GO:0005975">
    <property type="term" value="P:carbohydrate metabolic process"/>
    <property type="evidence" value="ECO:0007669"/>
    <property type="project" value="InterPro"/>
</dbReference>
<keyword evidence="3" id="KW-1185">Reference proteome</keyword>
<organism evidence="2 3">
    <name type="scientific">Pseudoxanthomonas indica</name>
    <dbReference type="NCBI Taxonomy" id="428993"/>
    <lineage>
        <taxon>Bacteria</taxon>
        <taxon>Pseudomonadati</taxon>
        <taxon>Pseudomonadota</taxon>
        <taxon>Gammaproteobacteria</taxon>
        <taxon>Lysobacterales</taxon>
        <taxon>Lysobacteraceae</taxon>
        <taxon>Pseudoxanthomonas</taxon>
    </lineage>
</organism>
<sequence length="954" mass="104526">MHVAIRTLAFALALATPLAAGAAPPAHLLDVDDGAVTLTAPDGARARFDIAFCVLYRADEPAPKLLPADSLRTRYNVVTWPAAVAADAEVAQTRRDASEVGDGFDSAILQGDASGRTADAFAAAPRDCVKADHAQRLASGGYRWRFPKRPGFTLSAELLPGKDGPPTLRYTLDAKRAGYYSVAYMGAPAHAPEQTQAIFQPLVWTEKRFPDRSYLTLAFQATLPSTLVEHNGQVEGVVVDAGEFPFEPLPVFTNSRFGIALRNPTGQAQPMVFAPVLGGAGSRLKAGERFAFSLRPYVHRGSLTVGYEHAARTLYGFHDYRRNALSSLNRTLERIVDYGMSHWSQFREDDKGSSYETDAPGTVKNVSSLNPLDLALVTDDAAIWRHRVAPYIEYMVSREKYLFTIDETQKIQHPSYTLEGPAAPVSELAALHRIFNGASPAFLALAKQEYAGSRTRNLDVHERGDTWQNSLALYRASGEQRYLDAAVRGADAYLAARIAQPAREFAGVHGEEPFFWTQFVPDFPSLLELHEATGDSRYLQAAHRAAREFTQYVWFAPAIPAGNVRVNPDGMAPHYGYLAGKGHPPMPAAPEDAPAWRLSEIGLTPESSGTASGHRAIFMANWAPWLLRIAHATQDDFLHDVARSAVIGRYTNFPGYHINTARTTIYEKPDYPLHDPKSLSVNSFHFNHVWPMASMLLDYLVTDAWARSDGAITFPSEFIEGYAYLQNRAYGGRSGRFFAHDDAVLWMPAQLIQADNVELNYVSARSGDGSRLYVALMNESDAPVSSEVRIDVARVPGLANGKVRATDLHGLSSAPTFNEGVATLQVPARGLVAFTVEGAGIRPGLQATVMSASAKDAWRTPMTRITDPAARGMVLDYGPSMRSAFVFLENGKRDYTQVALRWSTGKDSGVLVDKGFPWEFSVPLPDDARRFTWSIEGTRPDGTIQKSAKSVLAR</sequence>
<evidence type="ECO:0000313" key="3">
    <source>
        <dbReference type="Proteomes" id="UP000190341"/>
    </source>
</evidence>
<accession>A0A1T5LLY8</accession>
<dbReference type="OrthoDB" id="9757939at2"/>
<proteinExistence type="predicted"/>
<protein>
    <submittedName>
        <fullName evidence="2">Uncharacterized protein</fullName>
    </submittedName>
</protein>
<dbReference type="AlphaFoldDB" id="A0A1T5LLY8"/>